<organism evidence="3 4">
    <name type="scientific">Pseudobythopirellula maris</name>
    <dbReference type="NCBI Taxonomy" id="2527991"/>
    <lineage>
        <taxon>Bacteria</taxon>
        <taxon>Pseudomonadati</taxon>
        <taxon>Planctomycetota</taxon>
        <taxon>Planctomycetia</taxon>
        <taxon>Pirellulales</taxon>
        <taxon>Lacipirellulaceae</taxon>
        <taxon>Pseudobythopirellula</taxon>
    </lineage>
</organism>
<proteinExistence type="predicted"/>
<feature type="transmembrane region" description="Helical" evidence="1">
    <location>
        <begin position="20"/>
        <end position="40"/>
    </location>
</feature>
<protein>
    <submittedName>
        <fullName evidence="3">TadE-like protein</fullName>
    </submittedName>
</protein>
<evidence type="ECO:0000256" key="1">
    <source>
        <dbReference type="SAM" id="Phobius"/>
    </source>
</evidence>
<evidence type="ECO:0000259" key="2">
    <source>
        <dbReference type="Pfam" id="PF07811"/>
    </source>
</evidence>
<keyword evidence="1" id="KW-0472">Membrane</keyword>
<keyword evidence="4" id="KW-1185">Reference proteome</keyword>
<evidence type="ECO:0000313" key="3">
    <source>
        <dbReference type="EMBL" id="TWT86837.1"/>
    </source>
</evidence>
<dbReference type="EMBL" id="SJPQ01000004">
    <property type="protein sequence ID" value="TWT86837.1"/>
    <property type="molecule type" value="Genomic_DNA"/>
</dbReference>
<dbReference type="InterPro" id="IPR012495">
    <property type="entry name" value="TadE-like_dom"/>
</dbReference>
<keyword evidence="1" id="KW-1133">Transmembrane helix</keyword>
<dbReference type="AlphaFoldDB" id="A0A5C5ZIL0"/>
<name>A0A5C5ZIL0_9BACT</name>
<dbReference type="OrthoDB" id="271198at2"/>
<sequence>MTHTKRRPTPARRGATTVEFALVAPLFFLVLFSMFEFTWMNVMRHTADNAAYEAARRVIVPGANVAEAEAEANRLLRIVGARDARVTVAPRTITRATERVTVTVEIPMSSNALVAPKFTGSSTIRAVSTQRTQRANSI</sequence>
<feature type="domain" description="TadE-like" evidence="2">
    <location>
        <begin position="14"/>
        <end position="56"/>
    </location>
</feature>
<gene>
    <name evidence="3" type="ORF">Mal64_36670</name>
</gene>
<comment type="caution">
    <text evidence="3">The sequence shown here is derived from an EMBL/GenBank/DDBJ whole genome shotgun (WGS) entry which is preliminary data.</text>
</comment>
<keyword evidence="1" id="KW-0812">Transmembrane</keyword>
<accession>A0A5C5ZIL0</accession>
<evidence type="ECO:0000313" key="4">
    <source>
        <dbReference type="Proteomes" id="UP000315440"/>
    </source>
</evidence>
<dbReference type="Proteomes" id="UP000315440">
    <property type="component" value="Unassembled WGS sequence"/>
</dbReference>
<reference evidence="3 4" key="1">
    <citation type="submission" date="2019-02" db="EMBL/GenBank/DDBJ databases">
        <title>Deep-cultivation of Planctomycetes and their phenomic and genomic characterization uncovers novel biology.</title>
        <authorList>
            <person name="Wiegand S."/>
            <person name="Jogler M."/>
            <person name="Boedeker C."/>
            <person name="Pinto D."/>
            <person name="Vollmers J."/>
            <person name="Rivas-Marin E."/>
            <person name="Kohn T."/>
            <person name="Peeters S.H."/>
            <person name="Heuer A."/>
            <person name="Rast P."/>
            <person name="Oberbeckmann S."/>
            <person name="Bunk B."/>
            <person name="Jeske O."/>
            <person name="Meyerdierks A."/>
            <person name="Storesund J.E."/>
            <person name="Kallscheuer N."/>
            <person name="Luecker S."/>
            <person name="Lage O.M."/>
            <person name="Pohl T."/>
            <person name="Merkel B.J."/>
            <person name="Hornburger P."/>
            <person name="Mueller R.-W."/>
            <person name="Bruemmer F."/>
            <person name="Labrenz M."/>
            <person name="Spormann A.M."/>
            <person name="Op Den Camp H."/>
            <person name="Overmann J."/>
            <person name="Amann R."/>
            <person name="Jetten M.S.M."/>
            <person name="Mascher T."/>
            <person name="Medema M.H."/>
            <person name="Devos D.P."/>
            <person name="Kaster A.-K."/>
            <person name="Ovreas L."/>
            <person name="Rohde M."/>
            <person name="Galperin M.Y."/>
            <person name="Jogler C."/>
        </authorList>
    </citation>
    <scope>NUCLEOTIDE SEQUENCE [LARGE SCALE GENOMIC DNA]</scope>
    <source>
        <strain evidence="3 4">Mal64</strain>
    </source>
</reference>
<dbReference type="Pfam" id="PF07811">
    <property type="entry name" value="TadE"/>
    <property type="match status" value="1"/>
</dbReference>
<dbReference type="RefSeq" id="WP_146402956.1">
    <property type="nucleotide sequence ID" value="NZ_SJPQ01000004.1"/>
</dbReference>